<dbReference type="InterPro" id="IPR017077">
    <property type="entry name" value="Uncharacterised_Ycf55_algae"/>
</dbReference>
<name>A0A3G1I8W0_9FLOR</name>
<evidence type="ECO:0000313" key="1">
    <source>
        <dbReference type="EMBL" id="ART65380.1"/>
    </source>
</evidence>
<protein>
    <submittedName>
        <fullName evidence="1">Uncharacterized protein</fullName>
    </submittedName>
</protein>
<proteinExistence type="predicted"/>
<dbReference type="Pfam" id="PF12452">
    <property type="entry name" value="DUF3685"/>
    <property type="match status" value="1"/>
</dbReference>
<dbReference type="PIRSF" id="PIRSF036962">
    <property type="entry name" value="UCP036962_SignTr_Ycf55"/>
    <property type="match status" value="1"/>
</dbReference>
<dbReference type="RefSeq" id="YP_009390011.1">
    <property type="nucleotide sequence ID" value="NC_035231.1"/>
</dbReference>
<sequence length="324" mass="38304">MIRYWPEKPGVDLNKEVVSLFKYIYSKLDNNLHNNTSSILSIDIINFQVKRELLRVILYELEILVLDIIELDLTVEELKILTKKITIDLIKKSIDNFYLIIQSDSLNNNNNNNLEKFCDGNLFIDKLLIYLVFGSKSFLPNNHLFLDINVPLRYVEILLDNLIIQIANIVFFHCIFNQLSLSSLLTFLVSHKLCNNTYISIKSLATFRNNLIWQDLINYYLIKPKILYTNRYQIWLLTPNGLTCKYIYSCRENDFSQLDNLQMLVIILLELQDFLFPKINNICLNLCKILIYLWGYLVSQSFKLFLRNMFIIIRNNKNNNVKDC</sequence>
<keyword evidence="1" id="KW-0934">Plastid</keyword>
<keyword evidence="1" id="KW-0150">Chloroplast</keyword>
<organism evidence="1">
    <name type="scientific">Sheathia arcuata</name>
    <dbReference type="NCBI Taxonomy" id="340433"/>
    <lineage>
        <taxon>Eukaryota</taxon>
        <taxon>Rhodophyta</taxon>
        <taxon>Florideophyceae</taxon>
        <taxon>Nemaliophycidae</taxon>
        <taxon>Batrachospermales</taxon>
        <taxon>Batrachospermaceae</taxon>
        <taxon>Sheathia</taxon>
    </lineage>
</organism>
<geneLocation type="chloroplast" evidence="1"/>
<dbReference type="EMBL" id="KY033529">
    <property type="protein sequence ID" value="ART65380.1"/>
    <property type="molecule type" value="Genomic_DNA"/>
</dbReference>
<gene>
    <name evidence="1" type="primary">ycf55</name>
</gene>
<dbReference type="AlphaFoldDB" id="A0A3G1I8W0"/>
<dbReference type="GeneID" id="33350693"/>
<accession>A0A3G1I8W0</accession>
<reference evidence="1" key="1">
    <citation type="journal article" date="2017" name="Sci. Rep.">
        <title>Origin and evolutionary history of freshwater Rhodophyta: further insights based on phylogenomic evidence.</title>
        <authorList>
            <person name="Nan F."/>
            <person name="Feng J."/>
            <person name="Lv J."/>
            <person name="Liu Q."/>
            <person name="Fang K."/>
            <person name="Gong C."/>
            <person name="Xie S."/>
        </authorList>
    </citation>
    <scope>NUCLEOTIDE SEQUENCE</scope>
</reference>
<dbReference type="InterPro" id="IPR022552">
    <property type="entry name" value="UPF_Ycf55"/>
</dbReference>